<feature type="region of interest" description="Disordered" evidence="2">
    <location>
        <begin position="24"/>
        <end position="45"/>
    </location>
</feature>
<dbReference type="Proteomes" id="UP001374535">
    <property type="component" value="Chromosome 6"/>
</dbReference>
<dbReference type="EMBL" id="CP144695">
    <property type="protein sequence ID" value="WVZ09004.1"/>
    <property type="molecule type" value="Genomic_DNA"/>
</dbReference>
<organism evidence="3 4">
    <name type="scientific">Vigna mungo</name>
    <name type="common">Black gram</name>
    <name type="synonym">Phaseolus mungo</name>
    <dbReference type="NCBI Taxonomy" id="3915"/>
    <lineage>
        <taxon>Eukaryota</taxon>
        <taxon>Viridiplantae</taxon>
        <taxon>Streptophyta</taxon>
        <taxon>Embryophyta</taxon>
        <taxon>Tracheophyta</taxon>
        <taxon>Spermatophyta</taxon>
        <taxon>Magnoliopsida</taxon>
        <taxon>eudicotyledons</taxon>
        <taxon>Gunneridae</taxon>
        <taxon>Pentapetalae</taxon>
        <taxon>rosids</taxon>
        <taxon>fabids</taxon>
        <taxon>Fabales</taxon>
        <taxon>Fabaceae</taxon>
        <taxon>Papilionoideae</taxon>
        <taxon>50 kb inversion clade</taxon>
        <taxon>NPAAA clade</taxon>
        <taxon>indigoferoid/millettioid clade</taxon>
        <taxon>Phaseoleae</taxon>
        <taxon>Vigna</taxon>
    </lineage>
</organism>
<evidence type="ECO:0000256" key="1">
    <source>
        <dbReference type="SAM" id="Coils"/>
    </source>
</evidence>
<feature type="region of interest" description="Disordered" evidence="2">
    <location>
        <begin position="279"/>
        <end position="298"/>
    </location>
</feature>
<keyword evidence="4" id="KW-1185">Reference proteome</keyword>
<evidence type="ECO:0008006" key="5">
    <source>
        <dbReference type="Google" id="ProtNLM"/>
    </source>
</evidence>
<evidence type="ECO:0000313" key="4">
    <source>
        <dbReference type="Proteomes" id="UP001374535"/>
    </source>
</evidence>
<reference evidence="3 4" key="1">
    <citation type="journal article" date="2023" name="Life. Sci Alliance">
        <title>Evolutionary insights into 3D genome organization and epigenetic landscape of Vigna mungo.</title>
        <authorList>
            <person name="Junaid A."/>
            <person name="Singh B."/>
            <person name="Bhatia S."/>
        </authorList>
    </citation>
    <scope>NUCLEOTIDE SEQUENCE [LARGE SCALE GENOMIC DNA]</scope>
    <source>
        <strain evidence="3">Urdbean</strain>
    </source>
</reference>
<feature type="coiled-coil region" evidence="1">
    <location>
        <begin position="537"/>
        <end position="571"/>
    </location>
</feature>
<keyword evidence="1" id="KW-0175">Coiled coil</keyword>
<feature type="compositionally biased region" description="Basic and acidic residues" evidence="2">
    <location>
        <begin position="734"/>
        <end position="745"/>
    </location>
</feature>
<feature type="region of interest" description="Disordered" evidence="2">
    <location>
        <begin position="734"/>
        <end position="754"/>
    </location>
</feature>
<accession>A0AAQ3RY85</accession>
<protein>
    <recommendedName>
        <fullName evidence="5">Retrotransposon gag domain-containing protein</fullName>
    </recommendedName>
</protein>
<gene>
    <name evidence="3" type="ORF">V8G54_022350</name>
</gene>
<dbReference type="PANTHER" id="PTHR35489">
    <property type="entry name" value="TITAN9"/>
    <property type="match status" value="1"/>
</dbReference>
<sequence>MEGRMAAMESSMEELKMTMRAMTLESQRASGRRSRNQNPMESSMEELKVTMQAMTLEFQRASRRCSRNQNRSSAGSRDFVNAERERLLSESSEEESEYDRVEVQRSWMKRVELPTFEGIDPTGWITKAEKFFDIQGVTEKEKMKLVYICMEGGANDWFRFWRKKIRHPTWKLFTKALTRRFGGLNRGTKGSVDEYIQEFELLVAQAAGVEGGTAKSGEPHNPHDLLTAMERARDVEKWRNRRKRTSDMGKLLPELKDRSENGNLSRVVGRVCECRRRARGEDRGAGSSGGGNAQGRGVRALPYPKYIKRREEGRCFHCGDPYRPGHRCAERSLRVMILAEDDENEVENIPDLEQKNMELSLFAARGLTPSNMMKLQGWVQGRRGELTMRFELEEKEVEIQGDPTLTDKVVTPEALLKEREIQTMPLVWGLSQAEMTEGDWETERMAPVQEVRLQQILANFKGKFQEHQGLPPERKIYHRIPLKEDRLQIQINSVQFVRAMEVMYTKLHDKYTEVKTKKLSDWEHFNEEQQLKFLNGLSVAEEVIKQLKIEKEELLGQINNLRVKLALLKATKDNQLADYQMLLRKESHQNETFFEEVEKLQQLCQEGAYHDLNNSRRIVADEARFISFESDQVNSVERESMHNAYKEITFGILLECGSEAKETGYGEVLISVLFEYAMGMKIHLLSNWTDMPFCTTSINATSKEPITEKGGDIPSFNTEQEDGLDFNLEDKVDVEGEGNGRRNERGGSNGNVEGRVERLKGRTVMLKAEWKVANTEQLNSGNVDWTSWPVEEGRLPWDRLLVISPTGIPKLALPHTKSP</sequence>
<evidence type="ECO:0000256" key="2">
    <source>
        <dbReference type="SAM" id="MobiDB-lite"/>
    </source>
</evidence>
<dbReference type="GO" id="GO:0003006">
    <property type="term" value="P:developmental process involved in reproduction"/>
    <property type="evidence" value="ECO:0007669"/>
    <property type="project" value="TreeGrafter"/>
</dbReference>
<name>A0AAQ3RY85_VIGMU</name>
<proteinExistence type="predicted"/>
<dbReference type="PANTHER" id="PTHR35489:SF2">
    <property type="entry name" value="TITAN9"/>
    <property type="match status" value="1"/>
</dbReference>
<evidence type="ECO:0000313" key="3">
    <source>
        <dbReference type="EMBL" id="WVZ09004.1"/>
    </source>
</evidence>
<dbReference type="AlphaFoldDB" id="A0AAQ3RY85"/>